<feature type="domain" description="PPM-type phosphatase" evidence="15">
    <location>
        <begin position="59"/>
        <end position="357"/>
    </location>
</feature>
<dbReference type="InterPro" id="IPR036457">
    <property type="entry name" value="PPM-type-like_dom_sf"/>
</dbReference>
<dbReference type="Gene3D" id="3.60.40.10">
    <property type="entry name" value="PPM-type phosphatase domain"/>
    <property type="match status" value="1"/>
</dbReference>
<evidence type="ECO:0000256" key="4">
    <source>
        <dbReference type="ARBA" id="ARBA00013081"/>
    </source>
</evidence>
<dbReference type="Gene3D" id="3.90.550.50">
    <property type="match status" value="1"/>
</dbReference>
<proteinExistence type="inferred from homology"/>
<dbReference type="Gramene" id="ONK62346">
    <property type="protein sequence ID" value="ONK62346"/>
    <property type="gene ID" value="A4U43_C07F2940"/>
</dbReference>
<dbReference type="InterPro" id="IPR000222">
    <property type="entry name" value="PP2C_BS"/>
</dbReference>
<reference evidence="17" key="1">
    <citation type="journal article" date="2017" name="Nat. Commun.">
        <title>The asparagus genome sheds light on the origin and evolution of a young Y chromosome.</title>
        <authorList>
            <person name="Harkess A."/>
            <person name="Zhou J."/>
            <person name="Xu C."/>
            <person name="Bowers J.E."/>
            <person name="Van der Hulst R."/>
            <person name="Ayyampalayam S."/>
            <person name="Mercati F."/>
            <person name="Riccardi P."/>
            <person name="McKain M.R."/>
            <person name="Kakrana A."/>
            <person name="Tang H."/>
            <person name="Ray J."/>
            <person name="Groenendijk J."/>
            <person name="Arikit S."/>
            <person name="Mathioni S.M."/>
            <person name="Nakano M."/>
            <person name="Shan H."/>
            <person name="Telgmann-Rauber A."/>
            <person name="Kanno A."/>
            <person name="Yue Z."/>
            <person name="Chen H."/>
            <person name="Li W."/>
            <person name="Chen Y."/>
            <person name="Xu X."/>
            <person name="Zhang Y."/>
            <person name="Luo S."/>
            <person name="Chen H."/>
            <person name="Gao J."/>
            <person name="Mao Z."/>
            <person name="Pires J.C."/>
            <person name="Luo M."/>
            <person name="Kudrna D."/>
            <person name="Wing R.A."/>
            <person name="Meyers B.C."/>
            <person name="Yi K."/>
            <person name="Kong H."/>
            <person name="Lavrijsen P."/>
            <person name="Sunseri F."/>
            <person name="Falavigna A."/>
            <person name="Ye Y."/>
            <person name="Leebens-Mack J.H."/>
            <person name="Chen G."/>
        </authorList>
    </citation>
    <scope>NUCLEOTIDE SEQUENCE [LARGE SCALE GENOMIC DNA]</scope>
    <source>
        <strain evidence="17">cv. DH0086</strain>
    </source>
</reference>
<dbReference type="EC" id="3.1.3.16" evidence="4"/>
<dbReference type="Pfam" id="PF00481">
    <property type="entry name" value="PP2C"/>
    <property type="match status" value="1"/>
</dbReference>
<evidence type="ECO:0000256" key="2">
    <source>
        <dbReference type="ARBA" id="ARBA00001946"/>
    </source>
</evidence>
<dbReference type="GO" id="GO:0004722">
    <property type="term" value="F:protein serine/threonine phosphatase activity"/>
    <property type="evidence" value="ECO:0007669"/>
    <property type="project" value="UniProtKB-EC"/>
</dbReference>
<dbReference type="GO" id="GO:0016020">
    <property type="term" value="C:membrane"/>
    <property type="evidence" value="ECO:0007669"/>
    <property type="project" value="UniProtKB-ARBA"/>
</dbReference>
<feature type="transmembrane region" description="Helical" evidence="14">
    <location>
        <begin position="147"/>
        <end position="167"/>
    </location>
</feature>
<dbReference type="SMART" id="SM00332">
    <property type="entry name" value="PP2Cc"/>
    <property type="match status" value="1"/>
</dbReference>
<evidence type="ECO:0000256" key="5">
    <source>
        <dbReference type="ARBA" id="ARBA00022723"/>
    </source>
</evidence>
<keyword evidence="14" id="KW-0812">Transmembrane</keyword>
<dbReference type="GO" id="GO:0046872">
    <property type="term" value="F:metal ion binding"/>
    <property type="evidence" value="ECO:0007669"/>
    <property type="project" value="UniProtKB-KW"/>
</dbReference>
<dbReference type="EMBL" id="CM007387">
    <property type="protein sequence ID" value="ONK62346.1"/>
    <property type="molecule type" value="Genomic_DNA"/>
</dbReference>
<comment type="cofactor">
    <cofactor evidence="2">
        <name>Mg(2+)</name>
        <dbReference type="ChEBI" id="CHEBI:18420"/>
    </cofactor>
</comment>
<dbReference type="PROSITE" id="PS51746">
    <property type="entry name" value="PPM_2"/>
    <property type="match status" value="1"/>
</dbReference>
<keyword evidence="14" id="KW-1133">Transmembrane helix</keyword>
<keyword evidence="9" id="KW-0464">Manganese</keyword>
<protein>
    <recommendedName>
        <fullName evidence="4">protein-serine/threonine phosphatase</fullName>
        <ecNumber evidence="4">3.1.3.16</ecNumber>
    </recommendedName>
</protein>
<dbReference type="PANTHER" id="PTHR10811">
    <property type="entry name" value="FRINGE-RELATED"/>
    <property type="match status" value="1"/>
</dbReference>
<dbReference type="AlphaFoldDB" id="A0A5P1E8W1"/>
<keyword evidence="8 12" id="KW-0904">Protein phosphatase</keyword>
<accession>A0A5P1E8W1</accession>
<keyword evidence="5" id="KW-0479">Metal-binding</keyword>
<comment type="catalytic activity">
    <reaction evidence="10">
        <text>O-phospho-L-seryl-[protein] + H2O = L-seryl-[protein] + phosphate</text>
        <dbReference type="Rhea" id="RHEA:20629"/>
        <dbReference type="Rhea" id="RHEA-COMP:9863"/>
        <dbReference type="Rhea" id="RHEA-COMP:11604"/>
        <dbReference type="ChEBI" id="CHEBI:15377"/>
        <dbReference type="ChEBI" id="CHEBI:29999"/>
        <dbReference type="ChEBI" id="CHEBI:43474"/>
        <dbReference type="ChEBI" id="CHEBI:83421"/>
        <dbReference type="EC" id="3.1.3.16"/>
    </reaction>
</comment>
<dbReference type="Pfam" id="PF04646">
    <property type="entry name" value="DUF604"/>
    <property type="match status" value="1"/>
</dbReference>
<evidence type="ECO:0000256" key="12">
    <source>
        <dbReference type="RuleBase" id="RU003465"/>
    </source>
</evidence>
<dbReference type="PROSITE" id="PS01032">
    <property type="entry name" value="PPM_1"/>
    <property type="match status" value="1"/>
</dbReference>
<comment type="similarity">
    <text evidence="3 12">Belongs to the PP2C family.</text>
</comment>
<comment type="catalytic activity">
    <reaction evidence="11">
        <text>O-phospho-L-threonyl-[protein] + H2O = L-threonyl-[protein] + phosphate</text>
        <dbReference type="Rhea" id="RHEA:47004"/>
        <dbReference type="Rhea" id="RHEA-COMP:11060"/>
        <dbReference type="Rhea" id="RHEA-COMP:11605"/>
        <dbReference type="ChEBI" id="CHEBI:15377"/>
        <dbReference type="ChEBI" id="CHEBI:30013"/>
        <dbReference type="ChEBI" id="CHEBI:43474"/>
        <dbReference type="ChEBI" id="CHEBI:61977"/>
        <dbReference type="EC" id="3.1.3.16"/>
    </reaction>
</comment>
<evidence type="ECO:0000256" key="3">
    <source>
        <dbReference type="ARBA" id="ARBA00006702"/>
    </source>
</evidence>
<dbReference type="InterPro" id="IPR006740">
    <property type="entry name" value="DUF604"/>
</dbReference>
<evidence type="ECO:0000256" key="8">
    <source>
        <dbReference type="ARBA" id="ARBA00022912"/>
    </source>
</evidence>
<dbReference type="FunFam" id="3.90.550.50:FF:000006">
    <property type="entry name" value="Fringe-related protein-like"/>
    <property type="match status" value="1"/>
</dbReference>
<evidence type="ECO:0000256" key="10">
    <source>
        <dbReference type="ARBA" id="ARBA00047761"/>
    </source>
</evidence>
<evidence type="ECO:0000256" key="1">
    <source>
        <dbReference type="ARBA" id="ARBA00001936"/>
    </source>
</evidence>
<evidence type="ECO:0000259" key="15">
    <source>
        <dbReference type="PROSITE" id="PS51746"/>
    </source>
</evidence>
<keyword evidence="7" id="KW-0460">Magnesium</keyword>
<feature type="region of interest" description="Disordered" evidence="13">
    <location>
        <begin position="1"/>
        <end position="24"/>
    </location>
</feature>
<dbReference type="InterPro" id="IPR001932">
    <property type="entry name" value="PPM-type_phosphatase-like_dom"/>
</dbReference>
<sequence>MKIVSPCWRPSSANNEYSDDGSRGRGRADGLLWYKDLGRHVAGEFSMAVVQANNLLEDSSQVESGPLNLENSTFGSDSCCGTFVGVYDGHGGPETSRYINDNLFRNLKRFASEQQGMSVDVIKSAYAATEEGFISVVKKQWSIMPQIASVGSCCLVGIICGGMLYIANAGDSRAVLGRWMRGERAISAVQMSTEHNASIESVREELRSLHPDDPHIVVLKHKVWRVKGLIQISRSIGDAYLKDAEFNRAPLVSRFRLSRPFHKSILSAEPSIVTHKLSPQDQFLIFASDGLWEHLSNQEAVDLVHNSPRNGIARRLIKAALKEAAKKREMRYSDLKKIERGIRRHFHDDITVVVLYLDPGLIPYLNHNADCSFSLPSNPTAFANAVTKITNNATTTNTQEEEEEEEEVRVEDQAETNVSHIVFGIAATSKFWDTRKEYIEQWWRPKSTRGIVWLDRNVRTYRNESLPDIRVSSNTSRFPYKHKRGSRSALRISRIVSETLRLGLGNVRWLVMGDDDTVFVVDNVVRLLKGLDHRGFYYVGSSSESHIQNLLFSYNMAYGGGGFAISYALAVELEKMQDGCMGRYAGLYGSDDRIHACMAELGVPLMKHPGFHQYDIYGDPLGLLAAHPVAPLISLHHVDAINPIFPDTNRPDSIRRLFESINQDSASILQQSFCYDHRRQWSISISWGYVVQITRGILSPRELELPARTFVNWYRGANYFAYSFSTRPVARHPCQKPFTYYVSSVRYSRATNQTVSRHLLHGRRFPGCRWKQASPETIKTVVVFKRPDPFRWDKSPRRDCCKILSSGKATMHVSVSNCEDGEYAGS</sequence>
<dbReference type="Proteomes" id="UP000243459">
    <property type="component" value="Chromosome 7"/>
</dbReference>
<keyword evidence="17" id="KW-1185">Reference proteome</keyword>
<keyword evidence="14" id="KW-0472">Membrane</keyword>
<keyword evidence="6 12" id="KW-0378">Hydrolase</keyword>
<comment type="cofactor">
    <cofactor evidence="1">
        <name>Mn(2+)</name>
        <dbReference type="ChEBI" id="CHEBI:29035"/>
    </cofactor>
</comment>
<dbReference type="SUPFAM" id="SSF81606">
    <property type="entry name" value="PP2C-like"/>
    <property type="match status" value="1"/>
</dbReference>
<name>A0A5P1E8W1_ASPOF</name>
<dbReference type="FunFam" id="3.60.40.10:FF:000008">
    <property type="entry name" value="Phosphatase 2C family protein"/>
    <property type="match status" value="1"/>
</dbReference>
<evidence type="ECO:0000256" key="6">
    <source>
        <dbReference type="ARBA" id="ARBA00022801"/>
    </source>
</evidence>
<evidence type="ECO:0000313" key="17">
    <source>
        <dbReference type="Proteomes" id="UP000243459"/>
    </source>
</evidence>
<evidence type="ECO:0000256" key="14">
    <source>
        <dbReference type="SAM" id="Phobius"/>
    </source>
</evidence>
<evidence type="ECO:0000256" key="13">
    <source>
        <dbReference type="SAM" id="MobiDB-lite"/>
    </source>
</evidence>
<organism evidence="16 17">
    <name type="scientific">Asparagus officinalis</name>
    <name type="common">Garden asparagus</name>
    <dbReference type="NCBI Taxonomy" id="4686"/>
    <lineage>
        <taxon>Eukaryota</taxon>
        <taxon>Viridiplantae</taxon>
        <taxon>Streptophyta</taxon>
        <taxon>Embryophyta</taxon>
        <taxon>Tracheophyta</taxon>
        <taxon>Spermatophyta</taxon>
        <taxon>Magnoliopsida</taxon>
        <taxon>Liliopsida</taxon>
        <taxon>Asparagales</taxon>
        <taxon>Asparagaceae</taxon>
        <taxon>Asparagoideae</taxon>
        <taxon>Asparagus</taxon>
    </lineage>
</organism>
<evidence type="ECO:0000256" key="9">
    <source>
        <dbReference type="ARBA" id="ARBA00023211"/>
    </source>
</evidence>
<gene>
    <name evidence="16" type="ORF">A4U43_C07F2940</name>
</gene>
<evidence type="ECO:0000313" key="16">
    <source>
        <dbReference type="EMBL" id="ONK62346.1"/>
    </source>
</evidence>
<evidence type="ECO:0000256" key="11">
    <source>
        <dbReference type="ARBA" id="ARBA00048336"/>
    </source>
</evidence>
<evidence type="ECO:0000256" key="7">
    <source>
        <dbReference type="ARBA" id="ARBA00022842"/>
    </source>
</evidence>
<dbReference type="CDD" id="cd00143">
    <property type="entry name" value="PP2Cc"/>
    <property type="match status" value="1"/>
</dbReference>